<accession>A0A1W1ZNP8</accession>
<evidence type="ECO:0000256" key="3">
    <source>
        <dbReference type="ARBA" id="ARBA00023082"/>
    </source>
</evidence>
<keyword evidence="5" id="KW-0804">Transcription</keyword>
<evidence type="ECO:0000256" key="4">
    <source>
        <dbReference type="ARBA" id="ARBA00023125"/>
    </source>
</evidence>
<keyword evidence="2" id="KW-0805">Transcription regulation</keyword>
<evidence type="ECO:0000259" key="6">
    <source>
        <dbReference type="Pfam" id="PF04542"/>
    </source>
</evidence>
<evidence type="ECO:0000259" key="7">
    <source>
        <dbReference type="Pfam" id="PF08281"/>
    </source>
</evidence>
<dbReference type="Gene3D" id="1.10.1740.10">
    <property type="match status" value="1"/>
</dbReference>
<organism evidence="8 9">
    <name type="scientific">Moheibacter sediminis</name>
    <dbReference type="NCBI Taxonomy" id="1434700"/>
    <lineage>
        <taxon>Bacteria</taxon>
        <taxon>Pseudomonadati</taxon>
        <taxon>Bacteroidota</taxon>
        <taxon>Flavobacteriia</taxon>
        <taxon>Flavobacteriales</taxon>
        <taxon>Weeksellaceae</taxon>
        <taxon>Moheibacter</taxon>
    </lineage>
</organism>
<name>A0A1W1ZNP8_9FLAO</name>
<dbReference type="InterPro" id="IPR007627">
    <property type="entry name" value="RNA_pol_sigma70_r2"/>
</dbReference>
<dbReference type="Pfam" id="PF08281">
    <property type="entry name" value="Sigma70_r4_2"/>
    <property type="match status" value="1"/>
</dbReference>
<dbReference type="Gene3D" id="1.10.10.10">
    <property type="entry name" value="Winged helix-like DNA-binding domain superfamily/Winged helix DNA-binding domain"/>
    <property type="match status" value="1"/>
</dbReference>
<dbReference type="NCBIfam" id="TIGR02937">
    <property type="entry name" value="sigma70-ECF"/>
    <property type="match status" value="1"/>
</dbReference>
<evidence type="ECO:0000256" key="1">
    <source>
        <dbReference type="ARBA" id="ARBA00010641"/>
    </source>
</evidence>
<dbReference type="OrthoDB" id="1027298at2"/>
<dbReference type="InterPro" id="IPR039425">
    <property type="entry name" value="RNA_pol_sigma-70-like"/>
</dbReference>
<dbReference type="PANTHER" id="PTHR43133">
    <property type="entry name" value="RNA POLYMERASE ECF-TYPE SIGMA FACTO"/>
    <property type="match status" value="1"/>
</dbReference>
<dbReference type="Pfam" id="PF04542">
    <property type="entry name" value="Sigma70_r2"/>
    <property type="match status" value="1"/>
</dbReference>
<evidence type="ECO:0000256" key="2">
    <source>
        <dbReference type="ARBA" id="ARBA00023015"/>
    </source>
</evidence>
<evidence type="ECO:0000256" key="5">
    <source>
        <dbReference type="ARBA" id="ARBA00023163"/>
    </source>
</evidence>
<dbReference type="GO" id="GO:0003677">
    <property type="term" value="F:DNA binding"/>
    <property type="evidence" value="ECO:0007669"/>
    <property type="project" value="UniProtKB-KW"/>
</dbReference>
<dbReference type="SUPFAM" id="SSF88946">
    <property type="entry name" value="Sigma2 domain of RNA polymerase sigma factors"/>
    <property type="match status" value="1"/>
</dbReference>
<dbReference type="Proteomes" id="UP000192393">
    <property type="component" value="Unassembled WGS sequence"/>
</dbReference>
<feature type="domain" description="RNA polymerase sigma-70 region 2" evidence="6">
    <location>
        <begin position="31"/>
        <end position="98"/>
    </location>
</feature>
<dbReference type="InterPro" id="IPR013249">
    <property type="entry name" value="RNA_pol_sigma70_r4_t2"/>
</dbReference>
<proteinExistence type="inferred from homology"/>
<dbReference type="GO" id="GO:0016987">
    <property type="term" value="F:sigma factor activity"/>
    <property type="evidence" value="ECO:0007669"/>
    <property type="project" value="UniProtKB-KW"/>
</dbReference>
<gene>
    <name evidence="8" type="ORF">SAMN06296427_10395</name>
</gene>
<dbReference type="InterPro" id="IPR014284">
    <property type="entry name" value="RNA_pol_sigma-70_dom"/>
</dbReference>
<dbReference type="STRING" id="1434700.SAMN06296427_10395"/>
<dbReference type="RefSeq" id="WP_084016688.1">
    <property type="nucleotide sequence ID" value="NZ_FWXS01000003.1"/>
</dbReference>
<dbReference type="EMBL" id="FWXS01000003">
    <property type="protein sequence ID" value="SMC49691.1"/>
    <property type="molecule type" value="Genomic_DNA"/>
</dbReference>
<evidence type="ECO:0000313" key="8">
    <source>
        <dbReference type="EMBL" id="SMC49691.1"/>
    </source>
</evidence>
<dbReference type="GO" id="GO:0006352">
    <property type="term" value="P:DNA-templated transcription initiation"/>
    <property type="evidence" value="ECO:0007669"/>
    <property type="project" value="InterPro"/>
</dbReference>
<comment type="similarity">
    <text evidence="1">Belongs to the sigma-70 factor family. ECF subfamily.</text>
</comment>
<sequence>MAFQHTTEIIEDELLVEKIVKANDAHLFGLLYDRYVPVVYNKCLSFVSSKEEAQDLTHDIFVKLFVKLNTFKGESKFSTWIYAFTYNHCVNYIQRNQKAQKNTKSINEDIEDEFLDEISDEQIHEMKAEKLATALQKIGTEDKALLLMKYQDDFSIKEIANTYEIGESAAKMRLSRAKSNLINIYKTL</sequence>
<keyword evidence="4" id="KW-0238">DNA-binding</keyword>
<feature type="domain" description="RNA polymerase sigma factor 70 region 4 type 2" evidence="7">
    <location>
        <begin position="129"/>
        <end position="180"/>
    </location>
</feature>
<keyword evidence="3" id="KW-0731">Sigma factor</keyword>
<dbReference type="InterPro" id="IPR013324">
    <property type="entry name" value="RNA_pol_sigma_r3/r4-like"/>
</dbReference>
<keyword evidence="9" id="KW-1185">Reference proteome</keyword>
<dbReference type="PANTHER" id="PTHR43133:SF8">
    <property type="entry name" value="RNA POLYMERASE SIGMA FACTOR HI_1459-RELATED"/>
    <property type="match status" value="1"/>
</dbReference>
<dbReference type="AlphaFoldDB" id="A0A1W1ZNP8"/>
<reference evidence="8 9" key="1">
    <citation type="submission" date="2017-04" db="EMBL/GenBank/DDBJ databases">
        <authorList>
            <person name="Afonso C.L."/>
            <person name="Miller P.J."/>
            <person name="Scott M.A."/>
            <person name="Spackman E."/>
            <person name="Goraichik I."/>
            <person name="Dimitrov K.M."/>
            <person name="Suarez D.L."/>
            <person name="Swayne D.E."/>
        </authorList>
    </citation>
    <scope>NUCLEOTIDE SEQUENCE [LARGE SCALE GENOMIC DNA]</scope>
    <source>
        <strain evidence="8 9">CGMCC 1.12708</strain>
    </source>
</reference>
<dbReference type="InterPro" id="IPR036388">
    <property type="entry name" value="WH-like_DNA-bd_sf"/>
</dbReference>
<dbReference type="SUPFAM" id="SSF88659">
    <property type="entry name" value="Sigma3 and sigma4 domains of RNA polymerase sigma factors"/>
    <property type="match status" value="1"/>
</dbReference>
<protein>
    <submittedName>
        <fullName evidence="8">RNA polymerase sigma-70 factor, ECF subfamily</fullName>
    </submittedName>
</protein>
<dbReference type="InterPro" id="IPR013325">
    <property type="entry name" value="RNA_pol_sigma_r2"/>
</dbReference>
<evidence type="ECO:0000313" key="9">
    <source>
        <dbReference type="Proteomes" id="UP000192393"/>
    </source>
</evidence>